<feature type="signal peptide" evidence="1">
    <location>
        <begin position="1"/>
        <end position="20"/>
    </location>
</feature>
<proteinExistence type="predicted"/>
<name>A0A2K9LJL5_9GAMM</name>
<dbReference type="RefSeq" id="WP_101892320.1">
    <property type="nucleotide sequence ID" value="NZ_CP022684.1"/>
</dbReference>
<keyword evidence="1" id="KW-0732">Signal</keyword>
<dbReference type="Proteomes" id="UP000235116">
    <property type="component" value="Chromosome"/>
</dbReference>
<organism evidence="2 3">
    <name type="scientific">Ketobacter alkanivorans</name>
    <dbReference type="NCBI Taxonomy" id="1917421"/>
    <lineage>
        <taxon>Bacteria</taxon>
        <taxon>Pseudomonadati</taxon>
        <taxon>Pseudomonadota</taxon>
        <taxon>Gammaproteobacteria</taxon>
        <taxon>Pseudomonadales</taxon>
        <taxon>Ketobacteraceae</taxon>
        <taxon>Ketobacter</taxon>
    </lineage>
</organism>
<protein>
    <submittedName>
        <fullName evidence="2">Uncharacterized protein</fullName>
    </submittedName>
</protein>
<sequence length="318" mass="36370">MSVSRQLIILLSLMVAQAYAHPVEPCRARLAQLAATLKDCELSQSEKGQCEQPKSSLEVQMAQCKQQQFTPEAINSAVDYGYASLDGDVGQSPYRRQIRKLRWETSLMKPNVASFNQLFPDFDHIQEPLTELFNTHSCPKQYLGNNDRFMYFGSSQISQYPAQDSEQASAKVYRVYWFQPEQKGECYAPDNTMSENGPKVVNLPVQFLAELGQQSDVRLIRCSSNNCELEKAGLAEMIARYQQQYRLHRQLMVCSDIEQRNENRKVIKGKRRSVYSLPEYCPDGEIAVHELNARGLLQQLEQALFHDVTIRIQTAKSE</sequence>
<keyword evidence="3" id="KW-1185">Reference proteome</keyword>
<accession>A0A2K9LJL5</accession>
<evidence type="ECO:0000313" key="2">
    <source>
        <dbReference type="EMBL" id="AUM10974.1"/>
    </source>
</evidence>
<reference evidence="3" key="1">
    <citation type="submission" date="2017-08" db="EMBL/GenBank/DDBJ databases">
        <title>Direct submision.</title>
        <authorList>
            <person name="Kim S.-J."/>
            <person name="Rhee S.-K."/>
        </authorList>
    </citation>
    <scope>NUCLEOTIDE SEQUENCE [LARGE SCALE GENOMIC DNA]</scope>
    <source>
        <strain evidence="3">GI5</strain>
    </source>
</reference>
<feature type="chain" id="PRO_5014901389" evidence="1">
    <location>
        <begin position="21"/>
        <end position="318"/>
    </location>
</feature>
<dbReference type="OrthoDB" id="9848417at2"/>
<evidence type="ECO:0000256" key="1">
    <source>
        <dbReference type="SAM" id="SignalP"/>
    </source>
</evidence>
<dbReference type="EMBL" id="CP022684">
    <property type="protein sequence ID" value="AUM10974.1"/>
    <property type="molecule type" value="Genomic_DNA"/>
</dbReference>
<dbReference type="AlphaFoldDB" id="A0A2K9LJL5"/>
<dbReference type="KEGG" id="kak:Kalk_00300"/>
<gene>
    <name evidence="2" type="ORF">Kalk_00300</name>
</gene>
<evidence type="ECO:0000313" key="3">
    <source>
        <dbReference type="Proteomes" id="UP000235116"/>
    </source>
</evidence>